<dbReference type="SUPFAM" id="SSF52743">
    <property type="entry name" value="Subtilisin-like"/>
    <property type="match status" value="1"/>
</dbReference>
<dbReference type="SUPFAM" id="SSF54897">
    <property type="entry name" value="Protease propeptides/inhibitors"/>
    <property type="match status" value="1"/>
</dbReference>
<protein>
    <recommendedName>
        <fullName evidence="4">tripeptidyl-peptidase II</fullName>
        <ecNumber evidence="4">3.4.14.10</ecNumber>
    </recommendedName>
</protein>
<evidence type="ECO:0000256" key="3">
    <source>
        <dbReference type="ARBA" id="ARBA00004239"/>
    </source>
</evidence>
<dbReference type="CDD" id="cd04056">
    <property type="entry name" value="Peptidases_S53"/>
    <property type="match status" value="1"/>
</dbReference>
<keyword evidence="9 15" id="KW-0378">Hydrolase</keyword>
<feature type="binding site" evidence="15">
    <location>
        <position position="582"/>
    </location>
    <ligand>
        <name>Ca(2+)</name>
        <dbReference type="ChEBI" id="CHEBI:29108"/>
    </ligand>
</feature>
<evidence type="ECO:0000313" key="18">
    <source>
        <dbReference type="EMBL" id="KAF7352412.1"/>
    </source>
</evidence>
<evidence type="ECO:0000256" key="9">
    <source>
        <dbReference type="ARBA" id="ARBA00022801"/>
    </source>
</evidence>
<feature type="binding site" evidence="15">
    <location>
        <position position="600"/>
    </location>
    <ligand>
        <name>Ca(2+)</name>
        <dbReference type="ChEBI" id="CHEBI:29108"/>
    </ligand>
</feature>
<keyword evidence="7 15" id="KW-0479">Metal-binding</keyword>
<dbReference type="EMBL" id="JACAZI010000009">
    <property type="protein sequence ID" value="KAF7352412.1"/>
    <property type="molecule type" value="Genomic_DNA"/>
</dbReference>
<feature type="domain" description="Peptidase S53" evidence="17">
    <location>
        <begin position="210"/>
        <end position="620"/>
    </location>
</feature>
<feature type="signal peptide" evidence="16">
    <location>
        <begin position="1"/>
        <end position="19"/>
    </location>
</feature>
<evidence type="ECO:0000313" key="19">
    <source>
        <dbReference type="Proteomes" id="UP000620124"/>
    </source>
</evidence>
<dbReference type="PROSITE" id="PS51695">
    <property type="entry name" value="SEDOLISIN"/>
    <property type="match status" value="1"/>
</dbReference>
<dbReference type="OrthoDB" id="409122at2759"/>
<dbReference type="InterPro" id="IPR023828">
    <property type="entry name" value="Peptidase_S8_Ser-AS"/>
</dbReference>
<keyword evidence="13" id="KW-0865">Zymogen</keyword>
<keyword evidence="19" id="KW-1185">Reference proteome</keyword>
<dbReference type="PROSITE" id="PS00138">
    <property type="entry name" value="SUBTILASE_SER"/>
    <property type="match status" value="1"/>
</dbReference>
<dbReference type="InterPro" id="IPR015366">
    <property type="entry name" value="S53_propep"/>
</dbReference>
<dbReference type="GO" id="GO:0005576">
    <property type="term" value="C:extracellular region"/>
    <property type="evidence" value="ECO:0007669"/>
    <property type="project" value="UniProtKB-SubCell"/>
</dbReference>
<evidence type="ECO:0000259" key="17">
    <source>
        <dbReference type="PROSITE" id="PS51695"/>
    </source>
</evidence>
<feature type="active site" description="Charge relay system" evidence="15">
    <location>
        <position position="286"/>
    </location>
</feature>
<dbReference type="SMART" id="SM00944">
    <property type="entry name" value="Pro-kuma_activ"/>
    <property type="match status" value="1"/>
</dbReference>
<dbReference type="EC" id="3.4.14.10" evidence="4"/>
<organism evidence="18 19">
    <name type="scientific">Mycena venus</name>
    <dbReference type="NCBI Taxonomy" id="2733690"/>
    <lineage>
        <taxon>Eukaryota</taxon>
        <taxon>Fungi</taxon>
        <taxon>Dikarya</taxon>
        <taxon>Basidiomycota</taxon>
        <taxon>Agaricomycotina</taxon>
        <taxon>Agaricomycetes</taxon>
        <taxon>Agaricomycetidae</taxon>
        <taxon>Agaricales</taxon>
        <taxon>Marasmiineae</taxon>
        <taxon>Mycenaceae</taxon>
        <taxon>Mycena</taxon>
    </lineage>
</organism>
<evidence type="ECO:0000256" key="13">
    <source>
        <dbReference type="ARBA" id="ARBA00023145"/>
    </source>
</evidence>
<sequence length="620" mass="67381">MKLSLLPLFLFAAISSTFAAALSPRNLTLQVKESVTTPHGWTRLGRASSDSKIRLRIAIFQQDFAGLEKSLYDISDPDHHRYGAHFSKEEVAKFVAPPPASLALVDGWLTSHGIKESDLVRSPAKDWISVTLPIHLAERILGAEYYMWQHTSGDILYLHEHIELIQPTTMFTRSKGMTPILYPEEDEPLGSVIPVTPFAKPHVDPSCTASVTLNCLMHLYNAVGYKPRATKKNAIGITGFLGQNANTQDLNSFYRDQLPAAANSTFKSVSVYGAINNQSMSAAGEEANLDTQFAFGISYPTPGTFWSTGGLPPWLPDDHTPVGKLSYPANKCPLMMMLSHPDTNEPYLDWLDFVLRSDHIPQTISTSYGDDEATVPFTYATRVCKLFAELGARGVSVLFASGDGGVGDGNPNPATQQCRTNDGKRTRRFLPAFPASCPYVTAVGGTMSIPEVAANFSGGGFSDYFSRPTYQDHAVNAYLSKLHGTYEGLFNHLGRVRRLSFLIILVLKHVNQGIPDVSAQSRKFQIVWQGQRISIGGTSASTPTFAGLVALLNDARLAAGRPALGFLNPLLYKRGEHALNDVVAGANPGCGTPGFNATKGWDPVTGLGTPDFKKLLKVCV</sequence>
<keyword evidence="10 15" id="KW-0720">Serine protease</keyword>
<keyword evidence="8 16" id="KW-0732">Signal</keyword>
<feature type="binding site" evidence="15">
    <location>
        <position position="602"/>
    </location>
    <ligand>
        <name>Ca(2+)</name>
        <dbReference type="ChEBI" id="CHEBI:29108"/>
    </ligand>
</feature>
<dbReference type="Gene3D" id="3.40.50.200">
    <property type="entry name" value="Peptidase S8/S53 domain"/>
    <property type="match status" value="1"/>
</dbReference>
<evidence type="ECO:0000256" key="11">
    <source>
        <dbReference type="ARBA" id="ARBA00022837"/>
    </source>
</evidence>
<feature type="active site" description="Charge relay system" evidence="15">
    <location>
        <position position="539"/>
    </location>
</feature>
<dbReference type="AlphaFoldDB" id="A0A8H6Y4A0"/>
<keyword evidence="12" id="KW-0843">Virulence</keyword>
<evidence type="ECO:0000256" key="10">
    <source>
        <dbReference type="ARBA" id="ARBA00022825"/>
    </source>
</evidence>
<evidence type="ECO:0000256" key="7">
    <source>
        <dbReference type="ARBA" id="ARBA00022723"/>
    </source>
</evidence>
<dbReference type="Pfam" id="PF09286">
    <property type="entry name" value="Pro-kuma_activ"/>
    <property type="match status" value="1"/>
</dbReference>
<evidence type="ECO:0000256" key="2">
    <source>
        <dbReference type="ARBA" id="ARBA00002451"/>
    </source>
</evidence>
<comment type="subcellular location">
    <subcellularLocation>
        <location evidence="3">Secreted</location>
        <location evidence="3">Extracellular space</location>
    </subcellularLocation>
</comment>
<comment type="catalytic activity">
    <reaction evidence="1">
        <text>Release of an N-terminal tripeptide from a polypeptide.</text>
        <dbReference type="EC" id="3.4.14.10"/>
    </reaction>
</comment>
<dbReference type="PANTHER" id="PTHR14218">
    <property type="entry name" value="PROTEASE S8 TRIPEPTIDYL PEPTIDASE I CLN2"/>
    <property type="match status" value="1"/>
</dbReference>
<accession>A0A8H6Y4A0</accession>
<keyword evidence="11 15" id="KW-0106">Calcium</keyword>
<dbReference type="GO" id="GO:0046872">
    <property type="term" value="F:metal ion binding"/>
    <property type="evidence" value="ECO:0007669"/>
    <property type="project" value="UniProtKB-UniRule"/>
</dbReference>
<evidence type="ECO:0000256" key="1">
    <source>
        <dbReference type="ARBA" id="ARBA00001910"/>
    </source>
</evidence>
<feature type="active site" description="Charge relay system" evidence="15">
    <location>
        <position position="290"/>
    </location>
</feature>
<evidence type="ECO:0000256" key="14">
    <source>
        <dbReference type="ARBA" id="ARBA00023180"/>
    </source>
</evidence>
<dbReference type="GO" id="GO:0006508">
    <property type="term" value="P:proteolysis"/>
    <property type="evidence" value="ECO:0007669"/>
    <property type="project" value="UniProtKB-KW"/>
</dbReference>
<dbReference type="CDD" id="cd11377">
    <property type="entry name" value="Pro-peptidase_S53"/>
    <property type="match status" value="1"/>
</dbReference>
<comment type="function">
    <text evidence="2">Secreted tripeptidyl-peptidase which degrades proteins at acidic pHs and is involved in virulence.</text>
</comment>
<gene>
    <name evidence="18" type="ORF">MVEN_01205600</name>
</gene>
<dbReference type="InterPro" id="IPR036852">
    <property type="entry name" value="Peptidase_S8/S53_dom_sf"/>
</dbReference>
<dbReference type="Proteomes" id="UP000620124">
    <property type="component" value="Unassembled WGS sequence"/>
</dbReference>
<evidence type="ECO:0000256" key="16">
    <source>
        <dbReference type="SAM" id="SignalP"/>
    </source>
</evidence>
<dbReference type="GO" id="GO:0008240">
    <property type="term" value="F:tripeptidyl-peptidase activity"/>
    <property type="evidence" value="ECO:0007669"/>
    <property type="project" value="UniProtKB-EC"/>
</dbReference>
<evidence type="ECO:0000256" key="12">
    <source>
        <dbReference type="ARBA" id="ARBA00023026"/>
    </source>
</evidence>
<dbReference type="FunFam" id="3.40.50.200:FF:000015">
    <property type="entry name" value="Tripeptidyl peptidase A"/>
    <property type="match status" value="1"/>
</dbReference>
<evidence type="ECO:0000256" key="5">
    <source>
        <dbReference type="ARBA" id="ARBA00022525"/>
    </source>
</evidence>
<dbReference type="InterPro" id="IPR050819">
    <property type="entry name" value="Tripeptidyl-peptidase_I"/>
</dbReference>
<evidence type="ECO:0000256" key="15">
    <source>
        <dbReference type="PROSITE-ProRule" id="PRU01032"/>
    </source>
</evidence>
<dbReference type="GO" id="GO:0004252">
    <property type="term" value="F:serine-type endopeptidase activity"/>
    <property type="evidence" value="ECO:0007669"/>
    <property type="project" value="UniProtKB-UniRule"/>
</dbReference>
<dbReference type="InterPro" id="IPR030400">
    <property type="entry name" value="Sedolisin_dom"/>
</dbReference>
<feature type="binding site" evidence="15">
    <location>
        <position position="581"/>
    </location>
    <ligand>
        <name>Ca(2+)</name>
        <dbReference type="ChEBI" id="CHEBI:29108"/>
    </ligand>
</feature>
<name>A0A8H6Y4A0_9AGAR</name>
<feature type="chain" id="PRO_5034705337" description="tripeptidyl-peptidase II" evidence="16">
    <location>
        <begin position="20"/>
        <end position="620"/>
    </location>
</feature>
<keyword evidence="14" id="KW-0325">Glycoprotein</keyword>
<keyword evidence="6 15" id="KW-0645">Protease</keyword>
<comment type="cofactor">
    <cofactor evidence="15">
        <name>Ca(2+)</name>
        <dbReference type="ChEBI" id="CHEBI:29108"/>
    </cofactor>
    <text evidence="15">Binds 1 Ca(2+) ion per subunit.</text>
</comment>
<reference evidence="18" key="1">
    <citation type="submission" date="2020-05" db="EMBL/GenBank/DDBJ databases">
        <title>Mycena genomes resolve the evolution of fungal bioluminescence.</title>
        <authorList>
            <person name="Tsai I.J."/>
        </authorList>
    </citation>
    <scope>NUCLEOTIDE SEQUENCE</scope>
    <source>
        <strain evidence="18">CCC161011</strain>
    </source>
</reference>
<evidence type="ECO:0000256" key="6">
    <source>
        <dbReference type="ARBA" id="ARBA00022670"/>
    </source>
</evidence>
<proteinExistence type="predicted"/>
<evidence type="ECO:0000256" key="4">
    <source>
        <dbReference type="ARBA" id="ARBA00012462"/>
    </source>
</evidence>
<dbReference type="PANTHER" id="PTHR14218:SF15">
    <property type="entry name" value="TRIPEPTIDYL-PEPTIDASE 1"/>
    <property type="match status" value="1"/>
</dbReference>
<keyword evidence="5" id="KW-0964">Secreted</keyword>
<evidence type="ECO:0000256" key="8">
    <source>
        <dbReference type="ARBA" id="ARBA00022729"/>
    </source>
</evidence>
<comment type="caution">
    <text evidence="18">The sequence shown here is derived from an EMBL/GenBank/DDBJ whole genome shotgun (WGS) entry which is preliminary data.</text>
</comment>